<gene>
    <name evidence="7" type="ORF">A1359_07195</name>
</gene>
<dbReference type="GO" id="GO:0005524">
    <property type="term" value="F:ATP binding"/>
    <property type="evidence" value="ECO:0007669"/>
    <property type="project" value="UniProtKB-KW"/>
</dbReference>
<dbReference type="InterPro" id="IPR002197">
    <property type="entry name" value="HTH_Fis"/>
</dbReference>
<evidence type="ECO:0000259" key="6">
    <source>
        <dbReference type="PROSITE" id="PS50045"/>
    </source>
</evidence>
<dbReference type="InterPro" id="IPR025944">
    <property type="entry name" value="Sigma_54_int_dom_CS"/>
</dbReference>
<dbReference type="Gene3D" id="3.40.50.300">
    <property type="entry name" value="P-loop containing nucleotide triphosphate hydrolases"/>
    <property type="match status" value="1"/>
</dbReference>
<sequence>MVLPDILLIDDNAIRAQQVEAVLRFMEYGLTSVSGVDCQAVLQNLQPVDVVFVGAAVEKQATLLRLVSENCAETPIFLLVDKAAPPVSSAIQQMVSRVLEWPTVHSTLTDALNALPQLHPPKKNKSHKGLAGRSLAIQKTRDLIDQVAKSEATVLILGESGTGKEVVAQALHRASLRHDKPFVPVNCGAIPGELLESELFGHEKGSFTGALSSRQGRFELAEGGTLFLDEIGDMPMPMQVKLLRVLQERTFERVGSNKTINCDVRIIAATHRQLEQEIQEKRFREDLFYRLNVFPIEVPALRERTEDIPYLVSDLVGRMEAAKRGSVKLTREAIALLMQHHWPGNVRELSNLIERLAIIFPNARVDAADLPEKFQAYEVPQGAKLDWVEPENAVSENKNPAQVLGEKPVPAASGSAVQLPEQGIDLKEYLTDLENELIRQALEECNGVVAHAAKLLNMRRTTLVEKLRKVDVA</sequence>
<comment type="caution">
    <text evidence="7">The sequence shown here is derived from an EMBL/GenBank/DDBJ whole genome shotgun (WGS) entry which is preliminary data.</text>
</comment>
<organism evidence="7 8">
    <name type="scientific">Methylomonas lenta</name>
    <dbReference type="NCBI Taxonomy" id="980561"/>
    <lineage>
        <taxon>Bacteria</taxon>
        <taxon>Pseudomonadati</taxon>
        <taxon>Pseudomonadota</taxon>
        <taxon>Gammaproteobacteria</taxon>
        <taxon>Methylococcales</taxon>
        <taxon>Methylococcaceae</taxon>
        <taxon>Methylomonas</taxon>
    </lineage>
</organism>
<dbReference type="CDD" id="cd00009">
    <property type="entry name" value="AAA"/>
    <property type="match status" value="1"/>
</dbReference>
<dbReference type="PRINTS" id="PR01590">
    <property type="entry name" value="HTHFIS"/>
</dbReference>
<dbReference type="InterPro" id="IPR058031">
    <property type="entry name" value="AAA_lid_NorR"/>
</dbReference>
<dbReference type="SUPFAM" id="SSF52172">
    <property type="entry name" value="CheY-like"/>
    <property type="match status" value="1"/>
</dbReference>
<dbReference type="Pfam" id="PF00158">
    <property type="entry name" value="Sigma54_activat"/>
    <property type="match status" value="1"/>
</dbReference>
<dbReference type="Proteomes" id="UP000078476">
    <property type="component" value="Unassembled WGS sequence"/>
</dbReference>
<dbReference type="InterPro" id="IPR003593">
    <property type="entry name" value="AAA+_ATPase"/>
</dbReference>
<dbReference type="GO" id="GO:0006355">
    <property type="term" value="P:regulation of DNA-templated transcription"/>
    <property type="evidence" value="ECO:0007669"/>
    <property type="project" value="InterPro"/>
</dbReference>
<evidence type="ECO:0000256" key="4">
    <source>
        <dbReference type="ARBA" id="ARBA00023125"/>
    </source>
</evidence>
<dbReference type="GO" id="GO:0043565">
    <property type="term" value="F:sequence-specific DNA binding"/>
    <property type="evidence" value="ECO:0007669"/>
    <property type="project" value="InterPro"/>
</dbReference>
<dbReference type="AlphaFoldDB" id="A0A177NFK9"/>
<keyword evidence="2" id="KW-0067">ATP-binding</keyword>
<evidence type="ECO:0000256" key="5">
    <source>
        <dbReference type="ARBA" id="ARBA00023163"/>
    </source>
</evidence>
<dbReference type="InterPro" id="IPR010518">
    <property type="entry name" value="FleQ"/>
</dbReference>
<dbReference type="InterPro" id="IPR002078">
    <property type="entry name" value="Sigma_54_int"/>
</dbReference>
<dbReference type="SUPFAM" id="SSF46689">
    <property type="entry name" value="Homeodomain-like"/>
    <property type="match status" value="1"/>
</dbReference>
<keyword evidence="1" id="KW-0547">Nucleotide-binding</keyword>
<dbReference type="PANTHER" id="PTHR32071">
    <property type="entry name" value="TRANSCRIPTIONAL REGULATORY PROTEIN"/>
    <property type="match status" value="1"/>
</dbReference>
<keyword evidence="4" id="KW-0238">DNA-binding</keyword>
<dbReference type="PANTHER" id="PTHR32071:SF117">
    <property type="entry name" value="PTS-DEPENDENT DIHYDROXYACETONE KINASE OPERON REGULATORY PROTEIN-RELATED"/>
    <property type="match status" value="1"/>
</dbReference>
<dbReference type="STRING" id="980561.A1359_07195"/>
<dbReference type="SMART" id="SM00382">
    <property type="entry name" value="AAA"/>
    <property type="match status" value="1"/>
</dbReference>
<evidence type="ECO:0000256" key="3">
    <source>
        <dbReference type="ARBA" id="ARBA00023015"/>
    </source>
</evidence>
<dbReference type="Gene3D" id="3.40.50.2300">
    <property type="match status" value="1"/>
</dbReference>
<dbReference type="PROSITE" id="PS50045">
    <property type="entry name" value="SIGMA54_INTERACT_4"/>
    <property type="match status" value="1"/>
</dbReference>
<protein>
    <submittedName>
        <fullName evidence="7">Sigma-54-dependent Fis family transcriptional regulator</fullName>
    </submittedName>
</protein>
<dbReference type="PROSITE" id="PS00688">
    <property type="entry name" value="SIGMA54_INTERACT_3"/>
    <property type="match status" value="1"/>
</dbReference>
<reference evidence="7 8" key="1">
    <citation type="submission" date="2016-03" db="EMBL/GenBank/DDBJ databases">
        <authorList>
            <person name="Ploux O."/>
        </authorList>
    </citation>
    <scope>NUCLEOTIDE SEQUENCE [LARGE SCALE GENOMIC DNA]</scope>
    <source>
        <strain evidence="7 8">R-45370</strain>
    </source>
</reference>
<keyword evidence="5" id="KW-0804">Transcription</keyword>
<evidence type="ECO:0000313" key="8">
    <source>
        <dbReference type="Proteomes" id="UP000078476"/>
    </source>
</evidence>
<dbReference type="InterPro" id="IPR025662">
    <property type="entry name" value="Sigma_54_int_dom_ATP-bd_1"/>
</dbReference>
<evidence type="ECO:0000313" key="7">
    <source>
        <dbReference type="EMBL" id="OAI16622.1"/>
    </source>
</evidence>
<evidence type="ECO:0000256" key="2">
    <source>
        <dbReference type="ARBA" id="ARBA00022840"/>
    </source>
</evidence>
<dbReference type="InterPro" id="IPR025943">
    <property type="entry name" value="Sigma_54_int_dom_ATP-bd_2"/>
</dbReference>
<dbReference type="Gene3D" id="1.10.8.60">
    <property type="match status" value="1"/>
</dbReference>
<dbReference type="SUPFAM" id="SSF52540">
    <property type="entry name" value="P-loop containing nucleoside triphosphate hydrolases"/>
    <property type="match status" value="1"/>
</dbReference>
<dbReference type="Pfam" id="PF25601">
    <property type="entry name" value="AAA_lid_14"/>
    <property type="match status" value="1"/>
</dbReference>
<feature type="domain" description="Sigma-54 factor interaction" evidence="6">
    <location>
        <begin position="130"/>
        <end position="358"/>
    </location>
</feature>
<keyword evidence="8" id="KW-1185">Reference proteome</keyword>
<accession>A0A177NFK9</accession>
<dbReference type="EMBL" id="LUUI01000094">
    <property type="protein sequence ID" value="OAI16622.1"/>
    <property type="molecule type" value="Genomic_DNA"/>
</dbReference>
<dbReference type="FunFam" id="3.40.50.300:FF:000006">
    <property type="entry name" value="DNA-binding transcriptional regulator NtrC"/>
    <property type="match status" value="1"/>
</dbReference>
<evidence type="ECO:0000256" key="1">
    <source>
        <dbReference type="ARBA" id="ARBA00022741"/>
    </source>
</evidence>
<dbReference type="InterPro" id="IPR011006">
    <property type="entry name" value="CheY-like_superfamily"/>
</dbReference>
<dbReference type="Gene3D" id="1.10.10.60">
    <property type="entry name" value="Homeodomain-like"/>
    <property type="match status" value="1"/>
</dbReference>
<dbReference type="InterPro" id="IPR027417">
    <property type="entry name" value="P-loop_NTPase"/>
</dbReference>
<name>A0A177NFK9_9GAMM</name>
<proteinExistence type="predicted"/>
<dbReference type="Pfam" id="PF02954">
    <property type="entry name" value="HTH_8"/>
    <property type="match status" value="1"/>
</dbReference>
<dbReference type="RefSeq" id="WP_066980858.1">
    <property type="nucleotide sequence ID" value="NZ_LUUI01000094.1"/>
</dbReference>
<dbReference type="PROSITE" id="PS00675">
    <property type="entry name" value="SIGMA54_INTERACT_1"/>
    <property type="match status" value="1"/>
</dbReference>
<dbReference type="InterPro" id="IPR009057">
    <property type="entry name" value="Homeodomain-like_sf"/>
</dbReference>
<dbReference type="Pfam" id="PF06490">
    <property type="entry name" value="FleQ"/>
    <property type="match status" value="1"/>
</dbReference>
<dbReference type="OrthoDB" id="9804019at2"/>
<keyword evidence="3" id="KW-0805">Transcription regulation</keyword>
<dbReference type="PROSITE" id="PS00676">
    <property type="entry name" value="SIGMA54_INTERACT_2"/>
    <property type="match status" value="1"/>
</dbReference>